<dbReference type="EMBL" id="KV460229">
    <property type="protein sequence ID" value="OBT96221.2"/>
    <property type="molecule type" value="Genomic_DNA"/>
</dbReference>
<feature type="compositionally biased region" description="Low complexity" evidence="5">
    <location>
        <begin position="41"/>
        <end position="53"/>
    </location>
</feature>
<gene>
    <name evidence="8" type="ORF">VE01_05766</name>
</gene>
<evidence type="ECO:0000256" key="3">
    <source>
        <dbReference type="ARBA" id="ARBA00022989"/>
    </source>
</evidence>
<dbReference type="AlphaFoldDB" id="A0A1B8GK58"/>
<dbReference type="PANTHER" id="PTHR23502">
    <property type="entry name" value="MAJOR FACILITATOR SUPERFAMILY"/>
    <property type="match status" value="1"/>
</dbReference>
<feature type="region of interest" description="Disordered" evidence="5">
    <location>
        <begin position="528"/>
        <end position="558"/>
    </location>
</feature>
<keyword evidence="9" id="KW-1185">Reference proteome</keyword>
<feature type="transmembrane region" description="Helical" evidence="6">
    <location>
        <begin position="487"/>
        <end position="508"/>
    </location>
</feature>
<feature type="transmembrane region" description="Helical" evidence="6">
    <location>
        <begin position="188"/>
        <end position="210"/>
    </location>
</feature>
<protein>
    <recommendedName>
        <fullName evidence="7">Major facilitator superfamily (MFS) profile domain-containing protein</fullName>
    </recommendedName>
</protein>
<feature type="compositionally biased region" description="Basic and acidic residues" evidence="5">
    <location>
        <begin position="528"/>
        <end position="544"/>
    </location>
</feature>
<feature type="region of interest" description="Disordered" evidence="5">
    <location>
        <begin position="1"/>
        <end position="53"/>
    </location>
</feature>
<feature type="transmembrane region" description="Helical" evidence="6">
    <location>
        <begin position="420"/>
        <end position="443"/>
    </location>
</feature>
<evidence type="ECO:0000256" key="4">
    <source>
        <dbReference type="ARBA" id="ARBA00023136"/>
    </source>
</evidence>
<reference evidence="9" key="2">
    <citation type="journal article" date="2018" name="Nat. Commun.">
        <title>Extreme sensitivity to ultraviolet light in the fungal pathogen causing white-nose syndrome of bats.</title>
        <authorList>
            <person name="Palmer J.M."/>
            <person name="Drees K.P."/>
            <person name="Foster J.T."/>
            <person name="Lindner D.L."/>
        </authorList>
    </citation>
    <scope>NUCLEOTIDE SEQUENCE [LARGE SCALE GENOMIC DNA]</scope>
    <source>
        <strain evidence="9">UAMH 10579</strain>
    </source>
</reference>
<feature type="transmembrane region" description="Helical" evidence="6">
    <location>
        <begin position="132"/>
        <end position="151"/>
    </location>
</feature>
<dbReference type="FunFam" id="1.20.1250.20:FF:000354">
    <property type="entry name" value="MFS general substrate transporter"/>
    <property type="match status" value="1"/>
</dbReference>
<dbReference type="GO" id="GO:0022857">
    <property type="term" value="F:transmembrane transporter activity"/>
    <property type="evidence" value="ECO:0007669"/>
    <property type="project" value="InterPro"/>
</dbReference>
<keyword evidence="2 6" id="KW-0812">Transmembrane</keyword>
<dbReference type="InterPro" id="IPR036259">
    <property type="entry name" value="MFS_trans_sf"/>
</dbReference>
<dbReference type="PANTHER" id="PTHR23502:SF64">
    <property type="entry name" value="TRANSPORTER, PUTATIVE (AFU_ORTHOLOGUE AFUA_3G11760)-RELATED"/>
    <property type="match status" value="1"/>
</dbReference>
<reference evidence="8 9" key="1">
    <citation type="submission" date="2016-03" db="EMBL/GenBank/DDBJ databases">
        <title>Comparative genomics of Pseudogymnoascus destructans, the fungus causing white-nose syndrome of bats.</title>
        <authorList>
            <person name="Palmer J.M."/>
            <person name="Drees K.P."/>
            <person name="Foster J.T."/>
            <person name="Lindner D.L."/>
        </authorList>
    </citation>
    <scope>NUCLEOTIDE SEQUENCE [LARGE SCALE GENOMIC DNA]</scope>
    <source>
        <strain evidence="8 9">UAMH 10579</strain>
    </source>
</reference>
<feature type="domain" description="Major facilitator superfamily (MFS) profile" evidence="7">
    <location>
        <begin position="98"/>
        <end position="512"/>
    </location>
</feature>
<dbReference type="InterPro" id="IPR011701">
    <property type="entry name" value="MFS"/>
</dbReference>
<feature type="compositionally biased region" description="Low complexity" evidence="5">
    <location>
        <begin position="549"/>
        <end position="558"/>
    </location>
</feature>
<evidence type="ECO:0000256" key="5">
    <source>
        <dbReference type="SAM" id="MobiDB-lite"/>
    </source>
</evidence>
<keyword evidence="4 6" id="KW-0472">Membrane</keyword>
<dbReference type="GeneID" id="28839152"/>
<feature type="transmembrane region" description="Helical" evidence="6">
    <location>
        <begin position="253"/>
        <end position="272"/>
    </location>
</feature>
<comment type="subcellular location">
    <subcellularLocation>
        <location evidence="1">Membrane</location>
        <topology evidence="1">Multi-pass membrane protein</topology>
    </subcellularLocation>
</comment>
<accession>A0A1B8GK58</accession>
<feature type="transmembrane region" description="Helical" evidence="6">
    <location>
        <begin position="393"/>
        <end position="414"/>
    </location>
</feature>
<feature type="transmembrane region" description="Helical" evidence="6">
    <location>
        <begin position="97"/>
        <end position="120"/>
    </location>
</feature>
<feature type="compositionally biased region" description="Pro residues" evidence="5">
    <location>
        <begin position="1"/>
        <end position="11"/>
    </location>
</feature>
<feature type="transmembrane region" description="Helical" evidence="6">
    <location>
        <begin position="314"/>
        <end position="332"/>
    </location>
</feature>
<dbReference type="STRING" id="342668.A0A1B8GK58"/>
<dbReference type="SUPFAM" id="SSF103473">
    <property type="entry name" value="MFS general substrate transporter"/>
    <property type="match status" value="1"/>
</dbReference>
<evidence type="ECO:0000256" key="6">
    <source>
        <dbReference type="SAM" id="Phobius"/>
    </source>
</evidence>
<dbReference type="GO" id="GO:0005886">
    <property type="term" value="C:plasma membrane"/>
    <property type="evidence" value="ECO:0007669"/>
    <property type="project" value="TreeGrafter"/>
</dbReference>
<dbReference type="InterPro" id="IPR020846">
    <property type="entry name" value="MFS_dom"/>
</dbReference>
<sequence length="558" mass="59589">MSTTTPVPPLPASSQGSSSSTDAPDASKRPHTPESVPHPPSTSSSSAPTIRTTAGPAAPALATCLSHSHDAPLAAYISHPAIDDAIYDRLTPYRKHIIVALVSYCSFLSPMGSTTILSAIPEVASEYNTTGTVINISSALYMLFMGISPCFWGPASQIFGRRWVCISTAFLFACCSLGTALSPNLASFFIFRILTAFEGTSFLIVGAAVLGDIYRPTERATAMGWFLSGTLIGPALGPFIGGIIVTYTSWRVIFYLQTGLAAVGTVLAYFLLPETIHQTKTHLLAGLPLRKQASVLAQLTNPWRVIALFKYPPLTLISLCSSSLVWNMYSLLTPIRYVLNPRFGLTSPMQAGLFYLAPGAGYLAGTFMGGRWADHTTKKWIEIRGERVPEDRLRSGIPFLGIAIPASVLIYGWSVDQSVGGIPVPVICLFVQGVAQLFCFPSLNTYCLDVLPELGAEVIAGNYMVRYLFGAMGTAVVLPAVESIGVGWFSTISAGFMIVAALAAAATVKWGRGWRDAVDEKRRAARREKAEAEVEVEGEGREEAGGVTGAAVVGDEKV</sequence>
<feature type="transmembrane region" description="Helical" evidence="6">
    <location>
        <begin position="352"/>
        <end position="373"/>
    </location>
</feature>
<keyword evidence="3 6" id="KW-1133">Transmembrane helix</keyword>
<evidence type="ECO:0000259" key="7">
    <source>
        <dbReference type="PROSITE" id="PS50850"/>
    </source>
</evidence>
<feature type="transmembrane region" description="Helical" evidence="6">
    <location>
        <begin position="163"/>
        <end position="182"/>
    </location>
</feature>
<evidence type="ECO:0000256" key="1">
    <source>
        <dbReference type="ARBA" id="ARBA00004141"/>
    </source>
</evidence>
<dbReference type="PROSITE" id="PS50850">
    <property type="entry name" value="MFS"/>
    <property type="match status" value="1"/>
</dbReference>
<organism evidence="8 9">
    <name type="scientific">Pseudogymnoascus verrucosus</name>
    <dbReference type="NCBI Taxonomy" id="342668"/>
    <lineage>
        <taxon>Eukaryota</taxon>
        <taxon>Fungi</taxon>
        <taxon>Dikarya</taxon>
        <taxon>Ascomycota</taxon>
        <taxon>Pezizomycotina</taxon>
        <taxon>Leotiomycetes</taxon>
        <taxon>Thelebolales</taxon>
        <taxon>Thelebolaceae</taxon>
        <taxon>Pseudogymnoascus</taxon>
    </lineage>
</organism>
<dbReference type="Proteomes" id="UP000091956">
    <property type="component" value="Unassembled WGS sequence"/>
</dbReference>
<dbReference type="Gene3D" id="1.20.1250.20">
    <property type="entry name" value="MFS general substrate transporter like domains"/>
    <property type="match status" value="1"/>
</dbReference>
<dbReference type="Pfam" id="PF07690">
    <property type="entry name" value="MFS_1"/>
    <property type="match status" value="1"/>
</dbReference>
<feature type="transmembrane region" description="Helical" evidence="6">
    <location>
        <begin position="464"/>
        <end position="481"/>
    </location>
</feature>
<evidence type="ECO:0000256" key="2">
    <source>
        <dbReference type="ARBA" id="ARBA00022692"/>
    </source>
</evidence>
<evidence type="ECO:0000313" key="8">
    <source>
        <dbReference type="EMBL" id="OBT96221.2"/>
    </source>
</evidence>
<evidence type="ECO:0000313" key="9">
    <source>
        <dbReference type="Proteomes" id="UP000091956"/>
    </source>
</evidence>
<dbReference type="RefSeq" id="XP_059319664.1">
    <property type="nucleotide sequence ID" value="XM_059463732.1"/>
</dbReference>
<name>A0A1B8GK58_9PEZI</name>
<feature type="transmembrane region" description="Helical" evidence="6">
    <location>
        <begin position="222"/>
        <end position="247"/>
    </location>
</feature>
<proteinExistence type="predicted"/>